<feature type="transmembrane region" description="Helical" evidence="9">
    <location>
        <begin position="281"/>
        <end position="301"/>
    </location>
</feature>
<dbReference type="SUPFAM" id="SSF161093">
    <property type="entry name" value="MgtE membrane domain-like"/>
    <property type="match status" value="1"/>
</dbReference>
<keyword evidence="3 9" id="KW-0813">Transport</keyword>
<evidence type="ECO:0000256" key="2">
    <source>
        <dbReference type="ARBA" id="ARBA00009749"/>
    </source>
</evidence>
<feature type="transmembrane region" description="Helical" evidence="9">
    <location>
        <begin position="384"/>
        <end position="407"/>
    </location>
</feature>
<name>A0ABR8YZA3_9MICO</name>
<dbReference type="SUPFAM" id="SSF158791">
    <property type="entry name" value="MgtE N-terminal domain-like"/>
    <property type="match status" value="1"/>
</dbReference>
<feature type="domain" description="CBS" evidence="10">
    <location>
        <begin position="201"/>
        <end position="253"/>
    </location>
</feature>
<dbReference type="Proteomes" id="UP000661894">
    <property type="component" value="Unassembled WGS sequence"/>
</dbReference>
<keyword evidence="7 9" id="KW-0472">Membrane</keyword>
<proteinExistence type="inferred from homology"/>
<keyword evidence="4 9" id="KW-0812">Transmembrane</keyword>
<protein>
    <recommendedName>
        <fullName evidence="9">Magnesium transporter MgtE</fullName>
    </recommendedName>
</protein>
<keyword evidence="5 9" id="KW-0460">Magnesium</keyword>
<comment type="caution">
    <text evidence="11">The sequence shown here is derived from an EMBL/GenBank/DDBJ whole genome shotgun (WGS) entry which is preliminary data.</text>
</comment>
<dbReference type="NCBIfam" id="TIGR00400">
    <property type="entry name" value="mgtE"/>
    <property type="match status" value="1"/>
</dbReference>
<feature type="domain" description="CBS" evidence="10">
    <location>
        <begin position="134"/>
        <end position="197"/>
    </location>
</feature>
<comment type="similarity">
    <text evidence="2 9">Belongs to the SLC41A transporter family.</text>
</comment>
<keyword evidence="12" id="KW-1185">Reference proteome</keyword>
<dbReference type="SMART" id="SM00924">
    <property type="entry name" value="MgtE_N"/>
    <property type="match status" value="1"/>
</dbReference>
<dbReference type="Pfam" id="PF00571">
    <property type="entry name" value="CBS"/>
    <property type="match status" value="2"/>
</dbReference>
<evidence type="ECO:0000256" key="1">
    <source>
        <dbReference type="ARBA" id="ARBA00004141"/>
    </source>
</evidence>
<dbReference type="InterPro" id="IPR046342">
    <property type="entry name" value="CBS_dom_sf"/>
</dbReference>
<dbReference type="InterPro" id="IPR006667">
    <property type="entry name" value="SLC41_membr_dom"/>
</dbReference>
<evidence type="ECO:0000256" key="7">
    <source>
        <dbReference type="ARBA" id="ARBA00023136"/>
    </source>
</evidence>
<gene>
    <name evidence="11" type="primary">mgtE</name>
    <name evidence="11" type="ORF">H9624_03490</name>
</gene>
<evidence type="ECO:0000256" key="6">
    <source>
        <dbReference type="ARBA" id="ARBA00022989"/>
    </source>
</evidence>
<dbReference type="Gene3D" id="1.25.60.10">
    <property type="entry name" value="MgtE N-terminal domain-like"/>
    <property type="match status" value="1"/>
</dbReference>
<dbReference type="InterPro" id="IPR000644">
    <property type="entry name" value="CBS_dom"/>
</dbReference>
<dbReference type="Pfam" id="PF03448">
    <property type="entry name" value="MgtE_N"/>
    <property type="match status" value="1"/>
</dbReference>
<keyword evidence="9" id="KW-1003">Cell membrane</keyword>
<evidence type="ECO:0000256" key="3">
    <source>
        <dbReference type="ARBA" id="ARBA00022448"/>
    </source>
</evidence>
<dbReference type="PROSITE" id="PS51371">
    <property type="entry name" value="CBS"/>
    <property type="match status" value="2"/>
</dbReference>
<evidence type="ECO:0000256" key="5">
    <source>
        <dbReference type="ARBA" id="ARBA00022842"/>
    </source>
</evidence>
<accession>A0ABR8YZA3</accession>
<evidence type="ECO:0000256" key="8">
    <source>
        <dbReference type="PROSITE-ProRule" id="PRU00703"/>
    </source>
</evidence>
<keyword evidence="8" id="KW-0129">CBS domain</keyword>
<dbReference type="SMART" id="SM00116">
    <property type="entry name" value="CBS"/>
    <property type="match status" value="2"/>
</dbReference>
<dbReference type="SUPFAM" id="SSF54631">
    <property type="entry name" value="CBS-domain pair"/>
    <property type="match status" value="1"/>
</dbReference>
<comment type="function">
    <text evidence="9">Acts as a magnesium transporter.</text>
</comment>
<dbReference type="InterPro" id="IPR036739">
    <property type="entry name" value="SLC41_membr_dom_sf"/>
</dbReference>
<dbReference type="Pfam" id="PF01769">
    <property type="entry name" value="MgtE"/>
    <property type="match status" value="1"/>
</dbReference>
<sequence>MDELKPRLAAALASHDLTAAAAHLAAAPPQEVAAALATLEPESSAVAFRLLPRHRALAVFEGLTPTAQHELVQLLGEDEVVAVFAGLDPDDRVGLLDELPAAVATRLLRQVDDDARAATAVVLGYPRGSVGRRMSPQFVDVRPEHTLREALDRVRERGHRSETIYTVPVVDDSRRLVGVVSLRDLLLHDPADAVADHLARPIVAHAEEDAEQAARRCVERRVLALPVVDGEDRLVGLLTVDDATRIVAAAGDEDAARAGGAEPLHRPYLLSSVRAITRTRVVWLLVLGLSAVLTVNVLELFEGTLAEHVVLALFIPLLTGIGGNTGSQAATTVTRALATGEASPRDLGRVAFKEMRTGLLLGAVLGSLGWAVASLVYSPSIGTVVGLTLVAVCTMAATVGGTTPLVARAAGVDPAVVSTPFITTFCDATGLLVYFTIARAVLGL</sequence>
<dbReference type="PANTHER" id="PTHR43773">
    <property type="entry name" value="MAGNESIUM TRANSPORTER MGTE"/>
    <property type="match status" value="1"/>
</dbReference>
<keyword evidence="6 9" id="KW-1133">Transmembrane helix</keyword>
<dbReference type="Gene3D" id="3.10.580.10">
    <property type="entry name" value="CBS-domain"/>
    <property type="match status" value="1"/>
</dbReference>
<comment type="subunit">
    <text evidence="9">Homodimer.</text>
</comment>
<dbReference type="InterPro" id="IPR006669">
    <property type="entry name" value="MgtE_transporter"/>
</dbReference>
<keyword evidence="9" id="KW-0479">Metal-binding</keyword>
<dbReference type="InterPro" id="IPR038076">
    <property type="entry name" value="MgtE_N_sf"/>
</dbReference>
<organism evidence="11 12">
    <name type="scientific">Oceanitalea stevensii</name>
    <dbReference type="NCBI Taxonomy" id="2763072"/>
    <lineage>
        <taxon>Bacteria</taxon>
        <taxon>Bacillati</taxon>
        <taxon>Actinomycetota</taxon>
        <taxon>Actinomycetes</taxon>
        <taxon>Micrococcales</taxon>
        <taxon>Bogoriellaceae</taxon>
        <taxon>Georgenia</taxon>
    </lineage>
</organism>
<evidence type="ECO:0000313" key="12">
    <source>
        <dbReference type="Proteomes" id="UP000661894"/>
    </source>
</evidence>
<evidence type="ECO:0000313" key="11">
    <source>
        <dbReference type="EMBL" id="MBD8061385.1"/>
    </source>
</evidence>
<dbReference type="EMBL" id="JACSPO010000001">
    <property type="protein sequence ID" value="MBD8061385.1"/>
    <property type="molecule type" value="Genomic_DNA"/>
</dbReference>
<feature type="transmembrane region" description="Helical" evidence="9">
    <location>
        <begin position="313"/>
        <end position="338"/>
    </location>
</feature>
<feature type="transmembrane region" description="Helical" evidence="9">
    <location>
        <begin position="359"/>
        <end position="378"/>
    </location>
</feature>
<dbReference type="InterPro" id="IPR006668">
    <property type="entry name" value="Mg_transptr_MgtE_intracell_dom"/>
</dbReference>
<dbReference type="Gene3D" id="1.10.357.20">
    <property type="entry name" value="SLC41 divalent cation transporters, integral membrane domain"/>
    <property type="match status" value="1"/>
</dbReference>
<evidence type="ECO:0000256" key="4">
    <source>
        <dbReference type="ARBA" id="ARBA00022692"/>
    </source>
</evidence>
<feature type="transmembrane region" description="Helical" evidence="9">
    <location>
        <begin position="419"/>
        <end position="442"/>
    </location>
</feature>
<dbReference type="RefSeq" id="WP_251838504.1">
    <property type="nucleotide sequence ID" value="NZ_JACSPO010000001.1"/>
</dbReference>
<dbReference type="CDD" id="cd04606">
    <property type="entry name" value="CBS_pair_Mg_transporter"/>
    <property type="match status" value="1"/>
</dbReference>
<evidence type="ECO:0000256" key="9">
    <source>
        <dbReference type="RuleBase" id="RU362011"/>
    </source>
</evidence>
<reference evidence="11 12" key="1">
    <citation type="submission" date="2020-08" db="EMBL/GenBank/DDBJ databases">
        <title>A Genomic Blueprint of the Chicken Gut Microbiome.</title>
        <authorList>
            <person name="Gilroy R."/>
            <person name="Ravi A."/>
            <person name="Getino M."/>
            <person name="Pursley I."/>
            <person name="Horton D.L."/>
            <person name="Alikhan N.-F."/>
            <person name="Baker D."/>
            <person name="Gharbi K."/>
            <person name="Hall N."/>
            <person name="Watson M."/>
            <person name="Adriaenssens E.M."/>
            <person name="Foster-Nyarko E."/>
            <person name="Jarju S."/>
            <person name="Secka A."/>
            <person name="Antonio M."/>
            <person name="Oren A."/>
            <person name="Chaudhuri R."/>
            <person name="La Ragione R.M."/>
            <person name="Hildebrand F."/>
            <person name="Pallen M.J."/>
        </authorList>
    </citation>
    <scope>NUCLEOTIDE SEQUENCE [LARGE SCALE GENOMIC DNA]</scope>
    <source>
        <strain evidence="11 12">Sa1BUA1</strain>
    </source>
</reference>
<dbReference type="PANTHER" id="PTHR43773:SF1">
    <property type="entry name" value="MAGNESIUM TRANSPORTER MGTE"/>
    <property type="match status" value="1"/>
</dbReference>
<comment type="subcellular location">
    <subcellularLocation>
        <location evidence="9">Cell membrane</location>
        <topology evidence="9">Multi-pass membrane protein</topology>
    </subcellularLocation>
    <subcellularLocation>
        <location evidence="1">Membrane</location>
        <topology evidence="1">Multi-pass membrane protein</topology>
    </subcellularLocation>
</comment>
<evidence type="ECO:0000259" key="10">
    <source>
        <dbReference type="PROSITE" id="PS51371"/>
    </source>
</evidence>